<dbReference type="InterPro" id="IPR012651">
    <property type="entry name" value="Thia_Transptr_ThiT"/>
</dbReference>
<dbReference type="GO" id="GO:0015234">
    <property type="term" value="F:thiamine transmembrane transporter activity"/>
    <property type="evidence" value="ECO:0007669"/>
    <property type="project" value="InterPro"/>
</dbReference>
<evidence type="ECO:0000313" key="3">
    <source>
        <dbReference type="Proteomes" id="UP000015961"/>
    </source>
</evidence>
<protein>
    <recommendedName>
        <fullName evidence="4">Thiamin permease</fullName>
    </recommendedName>
</protein>
<dbReference type="Proteomes" id="UP000015961">
    <property type="component" value="Unassembled WGS sequence"/>
</dbReference>
<sequence>MAALGIVLSFIPLNIGSSFSISLGQIPLIVFALRRGVKAGMAAGLVWGLLHFVTGMAYFLTPVQVVLEYPIADTCLGLAGVYALKLQNGLIQRNRRQATIAAIQGVFLGTFARYVFHFIAGWIFWGAYALWGMKPWLFSLVMNGISGLATALASLIAVLILLKISHIFQPK</sequence>
<dbReference type="Pfam" id="PF09515">
    <property type="entry name" value="Thia_YuaJ"/>
    <property type="match status" value="1"/>
</dbReference>
<name>S0P5Y5_9ENTE</name>
<evidence type="ECO:0000256" key="1">
    <source>
        <dbReference type="SAM" id="Phobius"/>
    </source>
</evidence>
<feature type="transmembrane region" description="Helical" evidence="1">
    <location>
        <begin position="137"/>
        <end position="162"/>
    </location>
</feature>
<keyword evidence="3" id="KW-1185">Reference proteome</keyword>
<keyword evidence="1" id="KW-0812">Transmembrane</keyword>
<reference evidence="2 3" key="1">
    <citation type="submission" date="2013-03" db="EMBL/GenBank/DDBJ databases">
        <title>The Genome Sequence of Enterococcus sulfureus ATCC_49903 (PacBio/Illumina hybrid assembly).</title>
        <authorList>
            <consortium name="The Broad Institute Genomics Platform"/>
            <consortium name="The Broad Institute Genome Sequencing Center for Infectious Disease"/>
            <person name="Earl A."/>
            <person name="Russ C."/>
            <person name="Gilmore M."/>
            <person name="Surin D."/>
            <person name="Walker B."/>
            <person name="Young S."/>
            <person name="Zeng Q."/>
            <person name="Gargeya S."/>
            <person name="Fitzgerald M."/>
            <person name="Haas B."/>
            <person name="Abouelleil A."/>
            <person name="Allen A.W."/>
            <person name="Alvarado L."/>
            <person name="Arachchi H.M."/>
            <person name="Berlin A.M."/>
            <person name="Chapman S.B."/>
            <person name="Gainer-Dewar J."/>
            <person name="Goldberg J."/>
            <person name="Griggs A."/>
            <person name="Gujja S."/>
            <person name="Hansen M."/>
            <person name="Howarth C."/>
            <person name="Imamovic A."/>
            <person name="Ireland A."/>
            <person name="Larimer J."/>
            <person name="McCowan C."/>
            <person name="Murphy C."/>
            <person name="Pearson M."/>
            <person name="Poon T.W."/>
            <person name="Priest M."/>
            <person name="Roberts A."/>
            <person name="Saif S."/>
            <person name="Shea T."/>
            <person name="Sisk P."/>
            <person name="Sykes S."/>
            <person name="Wortman J."/>
            <person name="Nusbaum C."/>
            <person name="Birren B."/>
        </authorList>
    </citation>
    <scope>NUCLEOTIDE SEQUENCE [LARGE SCALE GENOMIC DNA]</scope>
    <source>
        <strain evidence="2 3">ATCC 49903</strain>
    </source>
</reference>
<comment type="caution">
    <text evidence="2">The sequence shown here is derived from an EMBL/GenBank/DDBJ whole genome shotgun (WGS) entry which is preliminary data.</text>
</comment>
<dbReference type="GO" id="GO:0005886">
    <property type="term" value="C:plasma membrane"/>
    <property type="evidence" value="ECO:0007669"/>
    <property type="project" value="InterPro"/>
</dbReference>
<dbReference type="NCBIfam" id="TIGR02357">
    <property type="entry name" value="ECF_ThiT_YuaJ"/>
    <property type="match status" value="1"/>
</dbReference>
<feature type="transmembrane region" description="Helical" evidence="1">
    <location>
        <begin position="40"/>
        <end position="60"/>
    </location>
</feature>
<dbReference type="EMBL" id="ASWO01000004">
    <property type="protein sequence ID" value="EOT84218.1"/>
    <property type="molecule type" value="Genomic_DNA"/>
</dbReference>
<evidence type="ECO:0008006" key="4">
    <source>
        <dbReference type="Google" id="ProtNLM"/>
    </source>
</evidence>
<dbReference type="AlphaFoldDB" id="S0P5Y5"/>
<proteinExistence type="predicted"/>
<keyword evidence="1" id="KW-1133">Transmembrane helix</keyword>
<dbReference type="Gene3D" id="1.10.1760.20">
    <property type="match status" value="1"/>
</dbReference>
<dbReference type="PATRIC" id="fig|1140003.3.peg.2135"/>
<gene>
    <name evidence="2" type="ORF">I573_01119</name>
</gene>
<evidence type="ECO:0000313" key="2">
    <source>
        <dbReference type="EMBL" id="EOT84218.1"/>
    </source>
</evidence>
<feature type="transmembrane region" description="Helical" evidence="1">
    <location>
        <begin position="105"/>
        <end position="131"/>
    </location>
</feature>
<accession>S0P5Y5</accession>
<dbReference type="eggNOG" id="COG3859">
    <property type="taxonomic scope" value="Bacteria"/>
</dbReference>
<dbReference type="STRING" id="1140003.OMY_02223"/>
<feature type="transmembrane region" description="Helical" evidence="1">
    <location>
        <begin position="6"/>
        <end position="33"/>
    </location>
</feature>
<keyword evidence="1" id="KW-0472">Membrane</keyword>
<organism evidence="2 3">
    <name type="scientific">Enterococcus sulfureus ATCC 49903</name>
    <dbReference type="NCBI Taxonomy" id="1140003"/>
    <lineage>
        <taxon>Bacteria</taxon>
        <taxon>Bacillati</taxon>
        <taxon>Bacillota</taxon>
        <taxon>Bacilli</taxon>
        <taxon>Lactobacillales</taxon>
        <taxon>Enterococcaceae</taxon>
        <taxon>Enterococcus</taxon>
    </lineage>
</organism>
<feature type="transmembrane region" description="Helical" evidence="1">
    <location>
        <begin position="66"/>
        <end position="84"/>
    </location>
</feature>